<dbReference type="Gene3D" id="3.30.450.20">
    <property type="entry name" value="PAS domain"/>
    <property type="match status" value="1"/>
</dbReference>
<dbReference type="CDD" id="cd11386">
    <property type="entry name" value="MCP_signal"/>
    <property type="match status" value="1"/>
</dbReference>
<feature type="region of interest" description="Disordered" evidence="9">
    <location>
        <begin position="543"/>
        <end position="562"/>
    </location>
</feature>
<comment type="subcellular location">
    <subcellularLocation>
        <location evidence="1">Cell membrane</location>
        <topology evidence="1">Multi-pass membrane protein</topology>
    </subcellularLocation>
</comment>
<dbReference type="Pfam" id="PF00672">
    <property type="entry name" value="HAMP"/>
    <property type="match status" value="1"/>
</dbReference>
<dbReference type="FunFam" id="1.10.287.950:FF:000001">
    <property type="entry name" value="Methyl-accepting chemotaxis sensory transducer"/>
    <property type="match status" value="1"/>
</dbReference>
<evidence type="ECO:0000256" key="1">
    <source>
        <dbReference type="ARBA" id="ARBA00004651"/>
    </source>
</evidence>
<dbReference type="PROSITE" id="PS50111">
    <property type="entry name" value="CHEMOTAXIS_TRANSDUC_2"/>
    <property type="match status" value="1"/>
</dbReference>
<comment type="caution">
    <text evidence="13">The sequence shown here is derived from an EMBL/GenBank/DDBJ whole genome shotgun (WGS) entry which is preliminary data.</text>
</comment>
<dbReference type="SMART" id="SM00304">
    <property type="entry name" value="HAMP"/>
    <property type="match status" value="1"/>
</dbReference>
<dbReference type="InterPro" id="IPR003660">
    <property type="entry name" value="HAMP_dom"/>
</dbReference>
<dbReference type="GO" id="GO:0005886">
    <property type="term" value="C:plasma membrane"/>
    <property type="evidence" value="ECO:0007669"/>
    <property type="project" value="UniProtKB-SubCell"/>
</dbReference>
<evidence type="ECO:0000256" key="9">
    <source>
        <dbReference type="SAM" id="MobiDB-lite"/>
    </source>
</evidence>
<feature type="compositionally biased region" description="Low complexity" evidence="9">
    <location>
        <begin position="543"/>
        <end position="556"/>
    </location>
</feature>
<evidence type="ECO:0000256" key="3">
    <source>
        <dbReference type="ARBA" id="ARBA00022692"/>
    </source>
</evidence>
<evidence type="ECO:0000256" key="5">
    <source>
        <dbReference type="ARBA" id="ARBA00023136"/>
    </source>
</evidence>
<dbReference type="OrthoDB" id="2489132at2"/>
<keyword evidence="6 8" id="KW-0807">Transducer</keyword>
<keyword evidence="2" id="KW-1003">Cell membrane</keyword>
<dbReference type="Gene3D" id="1.10.287.950">
    <property type="entry name" value="Methyl-accepting chemotaxis protein"/>
    <property type="match status" value="1"/>
</dbReference>
<keyword evidence="3 10" id="KW-0812">Transmembrane</keyword>
<dbReference type="GO" id="GO:0006935">
    <property type="term" value="P:chemotaxis"/>
    <property type="evidence" value="ECO:0007669"/>
    <property type="project" value="UniProtKB-ARBA"/>
</dbReference>
<evidence type="ECO:0000256" key="7">
    <source>
        <dbReference type="ARBA" id="ARBA00029447"/>
    </source>
</evidence>
<dbReference type="InterPro" id="IPR033480">
    <property type="entry name" value="sCache_2"/>
</dbReference>
<gene>
    <name evidence="13" type="ORF">C7I36_09775</name>
</gene>
<protein>
    <submittedName>
        <fullName evidence="13">Methyl-accepting chemotaxis protein</fullName>
    </submittedName>
</protein>
<evidence type="ECO:0000256" key="4">
    <source>
        <dbReference type="ARBA" id="ARBA00022989"/>
    </source>
</evidence>
<name>A0A2P7QX63_9GAMM</name>
<evidence type="ECO:0000259" key="11">
    <source>
        <dbReference type="PROSITE" id="PS50111"/>
    </source>
</evidence>
<keyword evidence="5 10" id="KW-0472">Membrane</keyword>
<dbReference type="GO" id="GO:0007165">
    <property type="term" value="P:signal transduction"/>
    <property type="evidence" value="ECO:0007669"/>
    <property type="project" value="UniProtKB-KW"/>
</dbReference>
<sequence length="562" mass="61502">MQLFNNLSLRYKLLTMVASLFIGILLVQGSAMVGLHQELLDARKEKVREQVETAVSLIDHFHRQRQSLGEQESRQLALQAVGALRYGSEGYMWINDMQHRLVLHPMKPEEEGRDMTQVTDADGQHHWQAMVDRVRDAGAGFVEYRYIGPQFDSPQQKVSYVQGFEPWGWVIGSGVYLSDIDALFWQQAARSLLLLALVMTIALVLIFIISRSLTFSVARVGDVVRRFGQGDLSARTGATRTDEIGRLSRGVDAMGEQLCELLRQVRQAALVLDGEAEGLSVQSKQTRASMQAQFTEVDQVATAMNEMNATVHEVARYANDASGAAEKANGEARMGHDDVARSIASMRQLADSVAEADKAMRELETQTQQIGSVVEVIRTISEQTNLLALNAAIEAARAGESGRGFAVVADEVRSLAQRTQDSTGEIQQMIQQLQNHASAVVGHMHNSQEQAAISMDVVGAAGRDLEQILDEVQRINDMNAQIATASEEQSAVAEEINRNLIHINEGAQEALQVAELISLSSQRVHQSSHQLTRQIAHFTLAGPAAGPAEPELGPTGSPVRAA</sequence>
<evidence type="ECO:0000256" key="10">
    <source>
        <dbReference type="SAM" id="Phobius"/>
    </source>
</evidence>
<accession>A0A2P7QX63</accession>
<dbReference type="PANTHER" id="PTHR32089">
    <property type="entry name" value="METHYL-ACCEPTING CHEMOTAXIS PROTEIN MCPB"/>
    <property type="match status" value="1"/>
</dbReference>
<feature type="transmembrane region" description="Helical" evidence="10">
    <location>
        <begin position="13"/>
        <end position="35"/>
    </location>
</feature>
<organism evidence="13 14">
    <name type="scientific">Zobellella taiwanensis</name>
    <dbReference type="NCBI Taxonomy" id="347535"/>
    <lineage>
        <taxon>Bacteria</taxon>
        <taxon>Pseudomonadati</taxon>
        <taxon>Pseudomonadota</taxon>
        <taxon>Gammaproteobacteria</taxon>
        <taxon>Aeromonadales</taxon>
        <taxon>Aeromonadaceae</taxon>
        <taxon>Zobellella</taxon>
    </lineage>
</organism>
<dbReference type="Proteomes" id="UP000242181">
    <property type="component" value="Unassembled WGS sequence"/>
</dbReference>
<dbReference type="InterPro" id="IPR004089">
    <property type="entry name" value="MCPsignal_dom"/>
</dbReference>
<feature type="domain" description="Methyl-accepting transducer" evidence="11">
    <location>
        <begin position="268"/>
        <end position="504"/>
    </location>
</feature>
<evidence type="ECO:0000313" key="13">
    <source>
        <dbReference type="EMBL" id="PSJ42558.1"/>
    </source>
</evidence>
<dbReference type="SMART" id="SM01049">
    <property type="entry name" value="Cache_2"/>
    <property type="match status" value="1"/>
</dbReference>
<keyword evidence="14" id="KW-1185">Reference proteome</keyword>
<comment type="similarity">
    <text evidence="7">Belongs to the methyl-accepting chemotaxis (MCP) protein family.</text>
</comment>
<keyword evidence="4 10" id="KW-1133">Transmembrane helix</keyword>
<dbReference type="PROSITE" id="PS50885">
    <property type="entry name" value="HAMP"/>
    <property type="match status" value="1"/>
</dbReference>
<dbReference type="EMBL" id="PXYH01000011">
    <property type="protein sequence ID" value="PSJ42558.1"/>
    <property type="molecule type" value="Genomic_DNA"/>
</dbReference>
<feature type="domain" description="HAMP" evidence="12">
    <location>
        <begin position="211"/>
        <end position="263"/>
    </location>
</feature>
<dbReference type="PANTHER" id="PTHR32089:SF120">
    <property type="entry name" value="METHYL-ACCEPTING CHEMOTAXIS PROTEIN TLPQ"/>
    <property type="match status" value="1"/>
</dbReference>
<feature type="transmembrane region" description="Helical" evidence="10">
    <location>
        <begin position="192"/>
        <end position="210"/>
    </location>
</feature>
<evidence type="ECO:0000256" key="8">
    <source>
        <dbReference type="PROSITE-ProRule" id="PRU00284"/>
    </source>
</evidence>
<dbReference type="CDD" id="cd06225">
    <property type="entry name" value="HAMP"/>
    <property type="match status" value="1"/>
</dbReference>
<dbReference type="SMART" id="SM00283">
    <property type="entry name" value="MA"/>
    <property type="match status" value="1"/>
</dbReference>
<evidence type="ECO:0000313" key="14">
    <source>
        <dbReference type="Proteomes" id="UP000242181"/>
    </source>
</evidence>
<dbReference type="Pfam" id="PF00015">
    <property type="entry name" value="MCPsignal"/>
    <property type="match status" value="1"/>
</dbReference>
<evidence type="ECO:0000256" key="2">
    <source>
        <dbReference type="ARBA" id="ARBA00022475"/>
    </source>
</evidence>
<evidence type="ECO:0000259" key="12">
    <source>
        <dbReference type="PROSITE" id="PS50885"/>
    </source>
</evidence>
<reference evidence="13 14" key="1">
    <citation type="submission" date="2018-03" db="EMBL/GenBank/DDBJ databases">
        <title>The draft genome of Zobellella taiwanensis JCM 13381.</title>
        <authorList>
            <person name="Liu L."/>
            <person name="Li L."/>
            <person name="Wang T."/>
            <person name="Zhang X."/>
            <person name="Liang L."/>
        </authorList>
    </citation>
    <scope>NUCLEOTIDE SEQUENCE [LARGE SCALE GENOMIC DNA]</scope>
    <source>
        <strain evidence="13 14">JCM 13381</strain>
    </source>
</reference>
<dbReference type="Pfam" id="PF17200">
    <property type="entry name" value="sCache_2"/>
    <property type="match status" value="1"/>
</dbReference>
<dbReference type="AlphaFoldDB" id="A0A2P7QX63"/>
<proteinExistence type="inferred from homology"/>
<evidence type="ECO:0000256" key="6">
    <source>
        <dbReference type="ARBA" id="ARBA00023224"/>
    </source>
</evidence>
<dbReference type="SUPFAM" id="SSF58104">
    <property type="entry name" value="Methyl-accepting chemotaxis protein (MCP) signaling domain"/>
    <property type="match status" value="1"/>
</dbReference>
<dbReference type="RefSeq" id="WP_106453531.1">
    <property type="nucleotide sequence ID" value="NZ_PXYH01000011.1"/>
</dbReference>